<dbReference type="EMBL" id="JAVRFA010000051">
    <property type="protein sequence ID" value="MDT0398486.1"/>
    <property type="molecule type" value="Genomic_DNA"/>
</dbReference>
<evidence type="ECO:0008006" key="3">
    <source>
        <dbReference type="Google" id="ProtNLM"/>
    </source>
</evidence>
<evidence type="ECO:0000313" key="1">
    <source>
        <dbReference type="EMBL" id="MDT0398486.1"/>
    </source>
</evidence>
<proteinExistence type="predicted"/>
<dbReference type="RefSeq" id="WP_311647410.1">
    <property type="nucleotide sequence ID" value="NZ_JAVRFA010000051.1"/>
</dbReference>
<evidence type="ECO:0000313" key="2">
    <source>
        <dbReference type="Proteomes" id="UP001183881"/>
    </source>
</evidence>
<name>A0ABU2Q234_9ACTN</name>
<accession>A0ABU2Q234</accession>
<protein>
    <recommendedName>
        <fullName evidence="3">DUF559 domain-containing protein</fullName>
    </recommendedName>
</protein>
<organism evidence="1 2">
    <name type="scientific">Streptomyces edwardsiae</name>
    <dbReference type="NCBI Taxonomy" id="3075527"/>
    <lineage>
        <taxon>Bacteria</taxon>
        <taxon>Bacillati</taxon>
        <taxon>Actinomycetota</taxon>
        <taxon>Actinomycetes</taxon>
        <taxon>Kitasatosporales</taxon>
        <taxon>Streptomycetaceae</taxon>
        <taxon>Streptomyces</taxon>
    </lineage>
</organism>
<gene>
    <name evidence="1" type="ORF">RM705_27835</name>
</gene>
<sequence length="147" mass="17167">MGASGLTWSELTKWWHLQDGMYGMPEHLRLQALLKRLRGSLNAPEQLLLDTYWDHAMQRGFGDLPALLPQVYLHYDPLAQHQRNQRAEGKVLTRQRMDFLMLASGGRRYVLELDGKEHYSRDGKAAPDLYADMVREDRRIRLQGYEV</sequence>
<comment type="caution">
    <text evidence="1">The sequence shown here is derived from an EMBL/GenBank/DDBJ whole genome shotgun (WGS) entry which is preliminary data.</text>
</comment>
<reference evidence="2" key="1">
    <citation type="submission" date="2023-07" db="EMBL/GenBank/DDBJ databases">
        <title>30 novel species of actinomycetes from the DSMZ collection.</title>
        <authorList>
            <person name="Nouioui I."/>
        </authorList>
    </citation>
    <scope>NUCLEOTIDE SEQUENCE [LARGE SCALE GENOMIC DNA]</scope>
    <source>
        <strain evidence="2">DSM 41636</strain>
    </source>
</reference>
<dbReference type="Proteomes" id="UP001183881">
    <property type="component" value="Unassembled WGS sequence"/>
</dbReference>
<keyword evidence="2" id="KW-1185">Reference proteome</keyword>